<keyword evidence="2" id="KW-1185">Reference proteome</keyword>
<proteinExistence type="predicted"/>
<accession>A0A5B7JPZ1</accession>
<dbReference type="EMBL" id="VSRR010101057">
    <property type="protein sequence ID" value="MPC95118.1"/>
    <property type="molecule type" value="Genomic_DNA"/>
</dbReference>
<evidence type="ECO:0000313" key="2">
    <source>
        <dbReference type="Proteomes" id="UP000324222"/>
    </source>
</evidence>
<sequence>MQVLQIQHSVSRWASPCCSLSRPSGQQLPPGRRDKILFLIVLCSLLKTKQNENVEATDKTISSRAGHLAVYSIIISALG</sequence>
<name>A0A5B7JPZ1_PORTR</name>
<dbReference type="Proteomes" id="UP000324222">
    <property type="component" value="Unassembled WGS sequence"/>
</dbReference>
<protein>
    <submittedName>
        <fullName evidence="1">Uncharacterized protein</fullName>
    </submittedName>
</protein>
<reference evidence="1 2" key="1">
    <citation type="submission" date="2019-05" db="EMBL/GenBank/DDBJ databases">
        <title>Another draft genome of Portunus trituberculatus and its Hox gene families provides insights of decapod evolution.</title>
        <authorList>
            <person name="Jeong J.-H."/>
            <person name="Song I."/>
            <person name="Kim S."/>
            <person name="Choi T."/>
            <person name="Kim D."/>
            <person name="Ryu S."/>
            <person name="Kim W."/>
        </authorList>
    </citation>
    <scope>NUCLEOTIDE SEQUENCE [LARGE SCALE GENOMIC DNA]</scope>
    <source>
        <tissue evidence="1">Muscle</tissue>
    </source>
</reference>
<gene>
    <name evidence="1" type="ORF">E2C01_090314</name>
</gene>
<organism evidence="1 2">
    <name type="scientific">Portunus trituberculatus</name>
    <name type="common">Swimming crab</name>
    <name type="synonym">Neptunus trituberculatus</name>
    <dbReference type="NCBI Taxonomy" id="210409"/>
    <lineage>
        <taxon>Eukaryota</taxon>
        <taxon>Metazoa</taxon>
        <taxon>Ecdysozoa</taxon>
        <taxon>Arthropoda</taxon>
        <taxon>Crustacea</taxon>
        <taxon>Multicrustacea</taxon>
        <taxon>Malacostraca</taxon>
        <taxon>Eumalacostraca</taxon>
        <taxon>Eucarida</taxon>
        <taxon>Decapoda</taxon>
        <taxon>Pleocyemata</taxon>
        <taxon>Brachyura</taxon>
        <taxon>Eubrachyura</taxon>
        <taxon>Portunoidea</taxon>
        <taxon>Portunidae</taxon>
        <taxon>Portuninae</taxon>
        <taxon>Portunus</taxon>
    </lineage>
</organism>
<evidence type="ECO:0000313" key="1">
    <source>
        <dbReference type="EMBL" id="MPC95118.1"/>
    </source>
</evidence>
<dbReference type="AlphaFoldDB" id="A0A5B7JPZ1"/>
<comment type="caution">
    <text evidence="1">The sequence shown here is derived from an EMBL/GenBank/DDBJ whole genome shotgun (WGS) entry which is preliminary data.</text>
</comment>